<feature type="compositionally biased region" description="Basic and acidic residues" evidence="1">
    <location>
        <begin position="89"/>
        <end position="101"/>
    </location>
</feature>
<feature type="non-terminal residue" evidence="2">
    <location>
        <position position="135"/>
    </location>
</feature>
<feature type="compositionally biased region" description="Basic residues" evidence="1">
    <location>
        <begin position="78"/>
        <end position="87"/>
    </location>
</feature>
<sequence>MAPTKRKTETKPSENVQTSRVTRSSTRQETPKPAAVVEPPVPKAKKAKATPKVKPETKQEEEPVAVTSPKTENGKTAPKAKKAKAALKVKPDPKAETKEEEPAVVTSSKAENGNVSNKTVVVEHCKQCTQFKIRG</sequence>
<gene>
    <name evidence="2" type="ORF">Tci_564426</name>
</gene>
<feature type="compositionally biased region" description="Polar residues" evidence="1">
    <location>
        <begin position="13"/>
        <end position="28"/>
    </location>
</feature>
<dbReference type="AlphaFoldDB" id="A0A699IWU5"/>
<protein>
    <submittedName>
        <fullName evidence="2">Selenoprotein H</fullName>
    </submittedName>
</protein>
<organism evidence="2">
    <name type="scientific">Tanacetum cinerariifolium</name>
    <name type="common">Dalmatian daisy</name>
    <name type="synonym">Chrysanthemum cinerariifolium</name>
    <dbReference type="NCBI Taxonomy" id="118510"/>
    <lineage>
        <taxon>Eukaryota</taxon>
        <taxon>Viridiplantae</taxon>
        <taxon>Streptophyta</taxon>
        <taxon>Embryophyta</taxon>
        <taxon>Tracheophyta</taxon>
        <taxon>Spermatophyta</taxon>
        <taxon>Magnoliopsida</taxon>
        <taxon>eudicotyledons</taxon>
        <taxon>Gunneridae</taxon>
        <taxon>Pentapetalae</taxon>
        <taxon>asterids</taxon>
        <taxon>campanulids</taxon>
        <taxon>Asterales</taxon>
        <taxon>Asteraceae</taxon>
        <taxon>Asteroideae</taxon>
        <taxon>Anthemideae</taxon>
        <taxon>Anthemidinae</taxon>
        <taxon>Tanacetum</taxon>
    </lineage>
</organism>
<name>A0A699IWU5_TANCI</name>
<proteinExistence type="predicted"/>
<feature type="compositionally biased region" description="Basic and acidic residues" evidence="1">
    <location>
        <begin position="1"/>
        <end position="12"/>
    </location>
</feature>
<accession>A0A699IWU5</accession>
<comment type="caution">
    <text evidence="2">The sequence shown here is derived from an EMBL/GenBank/DDBJ whole genome shotgun (WGS) entry which is preliminary data.</text>
</comment>
<feature type="region of interest" description="Disordered" evidence="1">
    <location>
        <begin position="1"/>
        <end position="111"/>
    </location>
</feature>
<dbReference type="EMBL" id="BKCJ010342792">
    <property type="protein sequence ID" value="GEZ92453.1"/>
    <property type="molecule type" value="Genomic_DNA"/>
</dbReference>
<reference evidence="2" key="1">
    <citation type="journal article" date="2019" name="Sci. Rep.">
        <title>Draft genome of Tanacetum cinerariifolium, the natural source of mosquito coil.</title>
        <authorList>
            <person name="Yamashiro T."/>
            <person name="Shiraishi A."/>
            <person name="Satake H."/>
            <person name="Nakayama K."/>
        </authorList>
    </citation>
    <scope>NUCLEOTIDE SEQUENCE</scope>
</reference>
<evidence type="ECO:0000313" key="2">
    <source>
        <dbReference type="EMBL" id="GEZ92453.1"/>
    </source>
</evidence>
<evidence type="ECO:0000256" key="1">
    <source>
        <dbReference type="SAM" id="MobiDB-lite"/>
    </source>
</evidence>